<gene>
    <name evidence="2" type="ORF">PAA8504_04058</name>
</gene>
<feature type="chain" id="PRO_5015304506" evidence="1">
    <location>
        <begin position="30"/>
        <end position="282"/>
    </location>
</feature>
<name>A0A2R8C1D1_9RHOB</name>
<dbReference type="EMBL" id="ONZF01000015">
    <property type="protein sequence ID" value="SPJ26202.1"/>
    <property type="molecule type" value="Genomic_DNA"/>
</dbReference>
<sequence length="282" mass="29938">MSIYNMLRRPARIAALCASIGLIVSGCVAVPTEAELQATRDECSQFRQPFVAIARERNERIKKWASVGATAGGALGANIARNRGDSPIGGALVGALIGGMAGAGAGYYSDLQRRNSSTSALRGAVNADARRDLGQANQLVRNLSSLNNCRLNQIATVERSVQRGGDRGSAQATLNRIKANVRVDNRIIDGVVGDLQRTRNVYVGALRQTGADTAGFVSSIQRYQPQVSTPQRTALRVNTAARPRTNNPVANLGYVEKELTVGAQANAESVNNRIGALNDLLI</sequence>
<keyword evidence="1" id="KW-0732">Signal</keyword>
<dbReference type="AlphaFoldDB" id="A0A2R8C1D1"/>
<dbReference type="Proteomes" id="UP000244912">
    <property type="component" value="Unassembled WGS sequence"/>
</dbReference>
<accession>A0A2R8C1D1</accession>
<keyword evidence="3" id="KW-1185">Reference proteome</keyword>
<feature type="signal peptide" evidence="1">
    <location>
        <begin position="1"/>
        <end position="29"/>
    </location>
</feature>
<evidence type="ECO:0000313" key="3">
    <source>
        <dbReference type="Proteomes" id="UP000244912"/>
    </source>
</evidence>
<evidence type="ECO:0000256" key="1">
    <source>
        <dbReference type="SAM" id="SignalP"/>
    </source>
</evidence>
<evidence type="ECO:0000313" key="2">
    <source>
        <dbReference type="EMBL" id="SPJ26202.1"/>
    </source>
</evidence>
<organism evidence="2 3">
    <name type="scientific">Palleronia abyssalis</name>
    <dbReference type="NCBI Taxonomy" id="1501240"/>
    <lineage>
        <taxon>Bacteria</taxon>
        <taxon>Pseudomonadati</taxon>
        <taxon>Pseudomonadota</taxon>
        <taxon>Alphaproteobacteria</taxon>
        <taxon>Rhodobacterales</taxon>
        <taxon>Roseobacteraceae</taxon>
        <taxon>Palleronia</taxon>
    </lineage>
</organism>
<dbReference type="RefSeq" id="WP_181375893.1">
    <property type="nucleotide sequence ID" value="NZ_ONZF01000015.1"/>
</dbReference>
<reference evidence="2 3" key="1">
    <citation type="submission" date="2018-03" db="EMBL/GenBank/DDBJ databases">
        <authorList>
            <person name="Keele B.F."/>
        </authorList>
    </citation>
    <scope>NUCLEOTIDE SEQUENCE [LARGE SCALE GENOMIC DNA]</scope>
    <source>
        <strain evidence="2 3">CECT 8504</strain>
    </source>
</reference>
<proteinExistence type="predicted"/>
<protein>
    <submittedName>
        <fullName evidence="2">Uncharacterized protein</fullName>
    </submittedName>
</protein>